<evidence type="ECO:0000313" key="2">
    <source>
        <dbReference type="Proteomes" id="UP000009231"/>
    </source>
</evidence>
<dbReference type="Proteomes" id="UP000009231">
    <property type="component" value="Chromosome"/>
</dbReference>
<dbReference type="OrthoDB" id="77375at2157"/>
<proteinExistence type="predicted"/>
<dbReference type="AlphaFoldDB" id="F6D6J4"/>
<reference evidence="1 2" key="1">
    <citation type="journal article" date="2014" name="Int. J. Syst. Evol. Microbiol.">
        <title>Methanobacterium paludis sp. nov. and a novel strain of Methanobacterium lacus isolated from northern peatlands.</title>
        <authorList>
            <person name="Cadillo-Quiroz H."/>
            <person name="Brauer S.L."/>
            <person name="Goodson N."/>
            <person name="Yavitt J.B."/>
            <person name="Zinder S.H."/>
        </authorList>
    </citation>
    <scope>NUCLEOTIDE SEQUENCE [LARGE SCALE GENOMIC DNA]</scope>
    <source>
        <strain evidence="2">DSM 25820 / JCM 18151 / SWAN1</strain>
    </source>
</reference>
<dbReference type="HOGENOM" id="CLU_078975_0_0_2"/>
<dbReference type="EMBL" id="CP002772">
    <property type="protein sequence ID" value="AEG17707.1"/>
    <property type="molecule type" value="Genomic_DNA"/>
</dbReference>
<protein>
    <submittedName>
        <fullName evidence="1">Uncharacterized protein</fullName>
    </submittedName>
</protein>
<dbReference type="KEGG" id="mew:MSWAN_0672"/>
<dbReference type="RefSeq" id="WP_013825209.1">
    <property type="nucleotide sequence ID" value="NC_015574.1"/>
</dbReference>
<dbReference type="STRING" id="868131.MSWAN_0672"/>
<evidence type="ECO:0000313" key="1">
    <source>
        <dbReference type="EMBL" id="AEG17707.1"/>
    </source>
</evidence>
<keyword evidence="2" id="KW-1185">Reference proteome</keyword>
<organism evidence="1 2">
    <name type="scientific">Methanobacterium paludis (strain DSM 25820 / JCM 18151 / SWAN1)</name>
    <dbReference type="NCBI Taxonomy" id="868131"/>
    <lineage>
        <taxon>Archaea</taxon>
        <taxon>Methanobacteriati</taxon>
        <taxon>Methanobacteriota</taxon>
        <taxon>Methanomada group</taxon>
        <taxon>Methanobacteria</taxon>
        <taxon>Methanobacteriales</taxon>
        <taxon>Methanobacteriaceae</taxon>
        <taxon>Methanobacterium</taxon>
    </lineage>
</organism>
<dbReference type="GeneID" id="10668162"/>
<accession>F6D6J4</accession>
<dbReference type="eggNOG" id="arCOG06479">
    <property type="taxonomic scope" value="Archaea"/>
</dbReference>
<name>F6D6J4_METPW</name>
<gene>
    <name evidence="1" type="ordered locus">MSWAN_0672</name>
</gene>
<sequence length="234" mass="25347">MKGKKIAIISVCIVMAAGALFLLANMELTNASNIGSDSSGYVTKEAYSHYGQSTTKIAIVTGMHPRESVSKTVVPAVIKSYALTHNVEIVNYQVNVTDDPEDFAVGRSNGQGLVANYVIPDIEKSNNYSLVIICHDHESGYGNGFYIATPTMDTKSVALGEAVHSLLPQFNYYQRSTDEDAISTSINQVDAPIASNGIPVFVYEIPEQSDSQEASEMTYKLIDTCFNVIKANNS</sequence>